<reference evidence="1" key="2">
    <citation type="journal article" date="2006" name="PLoS Pathog.">
        <title>New perspectives on host-parasite interplay by comparative transcriptomic and proteomic analyses of Schistosoma japonicum.</title>
        <authorList>
            <person name="Liu F."/>
            <person name="Lu J."/>
            <person name="Hu W."/>
            <person name="Wang S.Y."/>
            <person name="Cui S.J."/>
            <person name="Chi M."/>
            <person name="Yan Q."/>
            <person name="Wang X.R."/>
            <person name="Song H.D."/>
            <person name="Xu X.N."/>
            <person name="Wang J.J."/>
            <person name="Zhang X.L."/>
            <person name="Zhang X."/>
            <person name="Wang Z.Q."/>
            <person name="Xue C.L."/>
            <person name="Brindley P.J."/>
            <person name="McManus D.P."/>
            <person name="Yang P.Y."/>
            <person name="Feng Z."/>
            <person name="Chen Z."/>
            <person name="Han Z.G."/>
        </authorList>
    </citation>
    <scope>NUCLEOTIDE SEQUENCE</scope>
</reference>
<name>Q5DEA0_SCHJA</name>
<accession>Q5DEA0</accession>
<organism evidence="1">
    <name type="scientific">Schistosoma japonicum</name>
    <name type="common">Blood fluke</name>
    <dbReference type="NCBI Taxonomy" id="6182"/>
    <lineage>
        <taxon>Eukaryota</taxon>
        <taxon>Metazoa</taxon>
        <taxon>Spiralia</taxon>
        <taxon>Lophotrochozoa</taxon>
        <taxon>Platyhelminthes</taxon>
        <taxon>Trematoda</taxon>
        <taxon>Digenea</taxon>
        <taxon>Strigeidida</taxon>
        <taxon>Schistosomatoidea</taxon>
        <taxon>Schistosomatidae</taxon>
        <taxon>Schistosoma</taxon>
    </lineage>
</organism>
<dbReference type="AlphaFoldDB" id="Q5DEA0"/>
<sequence length="165" mass="18621">MYFRASSPEWRDVAEKFIGRHVAYHHHYVSNYALGGGSGSGSSHKSIFIRPTCYPLQVSHDQGGEQIINDEAECRIVDAINQLNLSLEKCLVDNKLAQSLLVSARSVASSVQISSEPQGLLFPYHQTMQWRELGQQKVLHKRVLVRLFYGVLNSMYLLPPNTYVS</sequence>
<dbReference type="EMBL" id="AY814124">
    <property type="protein sequence ID" value="AAW25856.1"/>
    <property type="molecule type" value="mRNA"/>
</dbReference>
<evidence type="ECO:0000313" key="1">
    <source>
        <dbReference type="EMBL" id="AAW25856.1"/>
    </source>
</evidence>
<reference evidence="1" key="1">
    <citation type="submission" date="2004-11" db="EMBL/GenBank/DDBJ databases">
        <title>The full-length cDNA sequences of Schistosoma japonicum genes.</title>
        <authorList>
            <person name="Han Z."/>
        </authorList>
    </citation>
    <scope>NUCLEOTIDE SEQUENCE</scope>
</reference>
<proteinExistence type="evidence at transcript level"/>
<protein>
    <submittedName>
        <fullName evidence="1">SJCHGC06875 protein</fullName>
    </submittedName>
</protein>